<feature type="region of interest" description="Disordered" evidence="1">
    <location>
        <begin position="24"/>
        <end position="47"/>
    </location>
</feature>
<dbReference type="InParanoid" id="E2BAP6"/>
<name>E2BAP6_HARSA</name>
<dbReference type="EMBL" id="GL446816">
    <property type="protein sequence ID" value="EFN87226.1"/>
    <property type="molecule type" value="Genomic_DNA"/>
</dbReference>
<evidence type="ECO:0000313" key="2">
    <source>
        <dbReference type="EMBL" id="EFN87226.1"/>
    </source>
</evidence>
<keyword evidence="3" id="KW-1185">Reference proteome</keyword>
<reference evidence="2 3" key="1">
    <citation type="journal article" date="2010" name="Science">
        <title>Genomic comparison of the ants Camponotus floridanus and Harpegnathos saltator.</title>
        <authorList>
            <person name="Bonasio R."/>
            <person name="Zhang G."/>
            <person name="Ye C."/>
            <person name="Mutti N.S."/>
            <person name="Fang X."/>
            <person name="Qin N."/>
            <person name="Donahue G."/>
            <person name="Yang P."/>
            <person name="Li Q."/>
            <person name="Li C."/>
            <person name="Zhang P."/>
            <person name="Huang Z."/>
            <person name="Berger S.L."/>
            <person name="Reinberg D."/>
            <person name="Wang J."/>
            <person name="Liebig J."/>
        </authorList>
    </citation>
    <scope>NUCLEOTIDE SEQUENCE [LARGE SCALE GENOMIC DNA]</scope>
    <source>
        <strain evidence="2 3">R22 G/1</strain>
    </source>
</reference>
<proteinExistence type="predicted"/>
<protein>
    <submittedName>
        <fullName evidence="2">Uncharacterized protein</fullName>
    </submittedName>
</protein>
<feature type="compositionally biased region" description="Basic and acidic residues" evidence="1">
    <location>
        <begin position="24"/>
        <end position="35"/>
    </location>
</feature>
<gene>
    <name evidence="2" type="ORF">EAI_08555</name>
</gene>
<dbReference type="AlphaFoldDB" id="E2BAP6"/>
<sequence length="47" mass="5673">MKVHRHLLHQYEYCYNETNDEKDLKSHVRRDHPNIQKDNNSVEPGPS</sequence>
<evidence type="ECO:0000256" key="1">
    <source>
        <dbReference type="SAM" id="MobiDB-lite"/>
    </source>
</evidence>
<accession>E2BAP6</accession>
<feature type="compositionally biased region" description="Polar residues" evidence="1">
    <location>
        <begin position="36"/>
        <end position="47"/>
    </location>
</feature>
<organism evidence="3">
    <name type="scientific">Harpegnathos saltator</name>
    <name type="common">Jerdon's jumping ant</name>
    <dbReference type="NCBI Taxonomy" id="610380"/>
    <lineage>
        <taxon>Eukaryota</taxon>
        <taxon>Metazoa</taxon>
        <taxon>Ecdysozoa</taxon>
        <taxon>Arthropoda</taxon>
        <taxon>Hexapoda</taxon>
        <taxon>Insecta</taxon>
        <taxon>Pterygota</taxon>
        <taxon>Neoptera</taxon>
        <taxon>Endopterygota</taxon>
        <taxon>Hymenoptera</taxon>
        <taxon>Apocrita</taxon>
        <taxon>Aculeata</taxon>
        <taxon>Formicoidea</taxon>
        <taxon>Formicidae</taxon>
        <taxon>Ponerinae</taxon>
        <taxon>Ponerini</taxon>
        <taxon>Harpegnathos</taxon>
    </lineage>
</organism>
<dbReference type="Proteomes" id="UP000008237">
    <property type="component" value="Unassembled WGS sequence"/>
</dbReference>
<evidence type="ECO:0000313" key="3">
    <source>
        <dbReference type="Proteomes" id="UP000008237"/>
    </source>
</evidence>